<keyword evidence="3" id="KW-1185">Reference proteome</keyword>
<gene>
    <name evidence="2" type="ORF">IPV69_13705</name>
</gene>
<reference evidence="2 3" key="1">
    <citation type="submission" date="2020-10" db="EMBL/GenBank/DDBJ databases">
        <title>Wide distribution of Phycisphaera-like planctomycetes from WD2101 soil group in peatlands and genome analysis of the first cultivated representative.</title>
        <authorList>
            <person name="Dedysh S.N."/>
            <person name="Beletsky A.V."/>
            <person name="Ivanova A."/>
            <person name="Kulichevskaya I.S."/>
            <person name="Suzina N.E."/>
            <person name="Philippov D.A."/>
            <person name="Rakitin A.L."/>
            <person name="Mardanov A.V."/>
            <person name="Ravin N.V."/>
        </authorList>
    </citation>
    <scope>NUCLEOTIDE SEQUENCE [LARGE SCALE GENOMIC DNA]</scope>
    <source>
        <strain evidence="2 3">M1803</strain>
    </source>
</reference>
<evidence type="ECO:0000313" key="3">
    <source>
        <dbReference type="Proteomes" id="UP000593765"/>
    </source>
</evidence>
<dbReference type="Gene3D" id="2.40.160.100">
    <property type="match status" value="1"/>
</dbReference>
<dbReference type="InterPro" id="IPR053728">
    <property type="entry name" value="Alginate_Permeability_Chnl"/>
</dbReference>
<feature type="signal peptide" evidence="1">
    <location>
        <begin position="1"/>
        <end position="33"/>
    </location>
</feature>
<dbReference type="AlphaFoldDB" id="A0A7M2WPF6"/>
<evidence type="ECO:0008006" key="4">
    <source>
        <dbReference type="Google" id="ProtNLM"/>
    </source>
</evidence>
<dbReference type="EMBL" id="CP063458">
    <property type="protein sequence ID" value="QOV87346.1"/>
    <property type="molecule type" value="Genomic_DNA"/>
</dbReference>
<accession>A0A7M2WPF6</accession>
<name>A0A7M2WPF6_9BACT</name>
<feature type="chain" id="PRO_5034851950" description="Alginate export domain-containing protein" evidence="1">
    <location>
        <begin position="34"/>
        <end position="509"/>
    </location>
</feature>
<proteinExistence type="predicted"/>
<protein>
    <recommendedName>
        <fullName evidence="4">Alginate export domain-containing protein</fullName>
    </recommendedName>
</protein>
<sequence>MTPSNVHYFLVAMRKPLLVVGIAVAALALPASAQPVPGGPGAESLQRQARIDELQKFELDNRYRANEGVPAGQRVLFDYGVFLQFSYLSLDDALGANHGLRQYDVVPYVRFNIDGAQELFLRGRFGYRDFNYGDSFDGRGDEPIDGDLDRGYYSFDTRRYNAAYNKKVLGADPSSDFNFVFKGGRDLTYWANGLVLGTTLDGITVTLEKGALGVDVIAGITPIRTVDFDSSRPGFDYNTRRGFYGAIAKLNAGDHQPFLYGLIQRDYNEMDTLDLGLIQTDYEYNSWYIGFGSTGALGPNLRYGIEFAYEGGTTLSNSFEASGAGGLFPIEQTEDKIAAAALDIRLDYFFNDRRQTRLSFEFLAATGDKDRGTSTNTFNGNASGTEDHGFNAFGLINTGLALAPDPSNLLLLRFGVATLPLPDHGIFSRMQIGVDFFVINKLQAEAPIDQVTSGEHRFLGVEPDLYLNWQVTSDLTLALRYGVFFPNSQAFGANDEPRQFFYGGLTFSF</sequence>
<dbReference type="Proteomes" id="UP000593765">
    <property type="component" value="Chromosome"/>
</dbReference>
<evidence type="ECO:0000256" key="1">
    <source>
        <dbReference type="SAM" id="SignalP"/>
    </source>
</evidence>
<dbReference type="KEGG" id="hbs:IPV69_13705"/>
<organism evidence="2 3">
    <name type="scientific">Humisphaera borealis</name>
    <dbReference type="NCBI Taxonomy" id="2807512"/>
    <lineage>
        <taxon>Bacteria</taxon>
        <taxon>Pseudomonadati</taxon>
        <taxon>Planctomycetota</taxon>
        <taxon>Phycisphaerae</taxon>
        <taxon>Tepidisphaerales</taxon>
        <taxon>Tepidisphaeraceae</taxon>
        <taxon>Humisphaera</taxon>
    </lineage>
</organism>
<dbReference type="RefSeq" id="WP_206290246.1">
    <property type="nucleotide sequence ID" value="NZ_CP063458.1"/>
</dbReference>
<keyword evidence="1" id="KW-0732">Signal</keyword>
<evidence type="ECO:0000313" key="2">
    <source>
        <dbReference type="EMBL" id="QOV87346.1"/>
    </source>
</evidence>